<keyword evidence="3" id="KW-0238">DNA-binding</keyword>
<name>A0A9D2HDX5_9BACT</name>
<dbReference type="PROSITE" id="PS51257">
    <property type="entry name" value="PROKAR_LIPOPROTEIN"/>
    <property type="match status" value="1"/>
</dbReference>
<dbReference type="GO" id="GO:0003677">
    <property type="term" value="F:DNA binding"/>
    <property type="evidence" value="ECO:0007669"/>
    <property type="project" value="UniProtKB-KW"/>
</dbReference>
<protein>
    <submittedName>
        <fullName evidence="3">Motor neuron and pancreas homeobox protein 1</fullName>
    </submittedName>
</protein>
<dbReference type="EMBL" id="DXAN01000011">
    <property type="protein sequence ID" value="HJA08376.1"/>
    <property type="molecule type" value="Genomic_DNA"/>
</dbReference>
<gene>
    <name evidence="3" type="ORF">H9962_04195</name>
</gene>
<keyword evidence="2" id="KW-0732">Signal</keyword>
<reference evidence="3" key="1">
    <citation type="journal article" date="2021" name="PeerJ">
        <title>Extensive microbial diversity within the chicken gut microbiome revealed by metagenomics and culture.</title>
        <authorList>
            <person name="Gilroy R."/>
            <person name="Ravi A."/>
            <person name="Getino M."/>
            <person name="Pursley I."/>
            <person name="Horton D.L."/>
            <person name="Alikhan N.F."/>
            <person name="Baker D."/>
            <person name="Gharbi K."/>
            <person name="Hall N."/>
            <person name="Watson M."/>
            <person name="Adriaenssens E.M."/>
            <person name="Foster-Nyarko E."/>
            <person name="Jarju S."/>
            <person name="Secka A."/>
            <person name="Antonio M."/>
            <person name="Oren A."/>
            <person name="Chaudhuri R.R."/>
            <person name="La Ragione R."/>
            <person name="Hildebrand F."/>
            <person name="Pallen M.J."/>
        </authorList>
    </citation>
    <scope>NUCLEOTIDE SEQUENCE</scope>
    <source>
        <strain evidence="3">CHK186-16707</strain>
    </source>
</reference>
<sequence length="238" mass="25673">MRSIAVLCLACLLGGCFTPAGNLTVQPLDEPEFRTMAAALRPQLTGHGLLTDDGAWYAPVLSLAGMGFGSTKHAGTVLLDRLSPAFRFPGLDTALLPESFRGMLTDGAQVTVTDHSFTILQGVDKLYVSLLALTDWNRDGRDDWLVLCRVEPQNQTDTRRDYYLLVDDPTAPVLTPKVLAVRDCVNGRCRVVATADAPGLTPDSPAVELMQGQQNVTQPPTSAPAETKRGPAQTRLTR</sequence>
<evidence type="ECO:0000313" key="4">
    <source>
        <dbReference type="Proteomes" id="UP000824225"/>
    </source>
</evidence>
<feature type="region of interest" description="Disordered" evidence="1">
    <location>
        <begin position="196"/>
        <end position="238"/>
    </location>
</feature>
<evidence type="ECO:0000256" key="2">
    <source>
        <dbReference type="SAM" id="SignalP"/>
    </source>
</evidence>
<organism evidence="3 4">
    <name type="scientific">Candidatus Mailhella merdigallinarum</name>
    <dbReference type="NCBI Taxonomy" id="2838658"/>
    <lineage>
        <taxon>Bacteria</taxon>
        <taxon>Pseudomonadati</taxon>
        <taxon>Thermodesulfobacteriota</taxon>
        <taxon>Desulfovibrionia</taxon>
        <taxon>Desulfovibrionales</taxon>
        <taxon>Desulfovibrionaceae</taxon>
        <taxon>Mailhella</taxon>
    </lineage>
</organism>
<dbReference type="AlphaFoldDB" id="A0A9D2HDX5"/>
<feature type="chain" id="PRO_5038351081" evidence="2">
    <location>
        <begin position="21"/>
        <end position="238"/>
    </location>
</feature>
<evidence type="ECO:0000256" key="1">
    <source>
        <dbReference type="SAM" id="MobiDB-lite"/>
    </source>
</evidence>
<dbReference type="Proteomes" id="UP000824225">
    <property type="component" value="Unassembled WGS sequence"/>
</dbReference>
<comment type="caution">
    <text evidence="3">The sequence shown here is derived from an EMBL/GenBank/DDBJ whole genome shotgun (WGS) entry which is preliminary data.</text>
</comment>
<accession>A0A9D2HDX5</accession>
<proteinExistence type="predicted"/>
<feature type="compositionally biased region" description="Polar residues" evidence="1">
    <location>
        <begin position="211"/>
        <end position="220"/>
    </location>
</feature>
<feature type="signal peptide" evidence="2">
    <location>
        <begin position="1"/>
        <end position="20"/>
    </location>
</feature>
<keyword evidence="3" id="KW-0371">Homeobox</keyword>
<reference evidence="3" key="2">
    <citation type="submission" date="2021-04" db="EMBL/GenBank/DDBJ databases">
        <authorList>
            <person name="Gilroy R."/>
        </authorList>
    </citation>
    <scope>NUCLEOTIDE SEQUENCE</scope>
    <source>
        <strain evidence="3">CHK186-16707</strain>
    </source>
</reference>
<evidence type="ECO:0000313" key="3">
    <source>
        <dbReference type="EMBL" id="HJA08376.1"/>
    </source>
</evidence>